<feature type="region of interest" description="Disordered" evidence="1">
    <location>
        <begin position="114"/>
        <end position="199"/>
    </location>
</feature>
<feature type="compositionally biased region" description="Basic and acidic residues" evidence="1">
    <location>
        <begin position="214"/>
        <end position="228"/>
    </location>
</feature>
<dbReference type="Proteomes" id="UP001151760">
    <property type="component" value="Unassembled WGS sequence"/>
</dbReference>
<evidence type="ECO:0000313" key="2">
    <source>
        <dbReference type="EMBL" id="GJS57717.1"/>
    </source>
</evidence>
<feature type="compositionally biased region" description="Basic and acidic residues" evidence="1">
    <location>
        <begin position="237"/>
        <end position="248"/>
    </location>
</feature>
<keyword evidence="3" id="KW-1185">Reference proteome</keyword>
<dbReference type="EMBL" id="BQNB010009027">
    <property type="protein sequence ID" value="GJS57717.1"/>
    <property type="molecule type" value="Genomic_DNA"/>
</dbReference>
<sequence length="322" mass="37154">MGKLDNRVTRLEKTVSAMLRFNLPEAIDKSIKAYLKNVLPKDIPNFGKIKMEKAAKKSLPKYLATLFDQTTLDIYNVKDKLFKMVRECEAYNRYPAHKALFDALVVSLSVDEDDMDKELEEPPVQKKRRRDDHDQDAHTDAEKDSKKKKRKDFEAPSSKKTKDQPTSSKKGTTLSKSSKPDKFVQADETIEEPVQEMTMDDEELAKDEVVNDDKHPHEETAPSQDRSKWFKQSLRPETPDPDWHKESNADDGLEQMWCNDLVHAEKDPLLFDDLMGSTVDFTKLTMIHLKKGKITKADLEGPTFMLLKGTCRNKIELEYNFK</sequence>
<feature type="compositionally biased region" description="Acidic residues" evidence="1">
    <location>
        <begin position="188"/>
        <end position="199"/>
    </location>
</feature>
<proteinExistence type="predicted"/>
<reference evidence="2" key="2">
    <citation type="submission" date="2022-01" db="EMBL/GenBank/DDBJ databases">
        <authorList>
            <person name="Yamashiro T."/>
            <person name="Shiraishi A."/>
            <person name="Satake H."/>
            <person name="Nakayama K."/>
        </authorList>
    </citation>
    <scope>NUCLEOTIDE SEQUENCE</scope>
</reference>
<protein>
    <submittedName>
        <fullName evidence="2">Uncharacterized protein</fullName>
    </submittedName>
</protein>
<accession>A0ABQ4WXR0</accession>
<comment type="caution">
    <text evidence="2">The sequence shown here is derived from an EMBL/GenBank/DDBJ whole genome shotgun (WGS) entry which is preliminary data.</text>
</comment>
<reference evidence="2" key="1">
    <citation type="journal article" date="2022" name="Int. J. Mol. Sci.">
        <title>Draft Genome of Tanacetum Coccineum: Genomic Comparison of Closely Related Tanacetum-Family Plants.</title>
        <authorList>
            <person name="Yamashiro T."/>
            <person name="Shiraishi A."/>
            <person name="Nakayama K."/>
            <person name="Satake H."/>
        </authorList>
    </citation>
    <scope>NUCLEOTIDE SEQUENCE</scope>
</reference>
<evidence type="ECO:0000256" key="1">
    <source>
        <dbReference type="SAM" id="MobiDB-lite"/>
    </source>
</evidence>
<feature type="compositionally biased region" description="Basic and acidic residues" evidence="1">
    <location>
        <begin position="131"/>
        <end position="145"/>
    </location>
</feature>
<feature type="region of interest" description="Disordered" evidence="1">
    <location>
        <begin position="214"/>
        <end position="249"/>
    </location>
</feature>
<evidence type="ECO:0000313" key="3">
    <source>
        <dbReference type="Proteomes" id="UP001151760"/>
    </source>
</evidence>
<organism evidence="2 3">
    <name type="scientific">Tanacetum coccineum</name>
    <dbReference type="NCBI Taxonomy" id="301880"/>
    <lineage>
        <taxon>Eukaryota</taxon>
        <taxon>Viridiplantae</taxon>
        <taxon>Streptophyta</taxon>
        <taxon>Embryophyta</taxon>
        <taxon>Tracheophyta</taxon>
        <taxon>Spermatophyta</taxon>
        <taxon>Magnoliopsida</taxon>
        <taxon>eudicotyledons</taxon>
        <taxon>Gunneridae</taxon>
        <taxon>Pentapetalae</taxon>
        <taxon>asterids</taxon>
        <taxon>campanulids</taxon>
        <taxon>Asterales</taxon>
        <taxon>Asteraceae</taxon>
        <taxon>Asteroideae</taxon>
        <taxon>Anthemideae</taxon>
        <taxon>Anthemidinae</taxon>
        <taxon>Tanacetum</taxon>
    </lineage>
</organism>
<name>A0ABQ4WXR0_9ASTR</name>
<feature type="compositionally biased region" description="Low complexity" evidence="1">
    <location>
        <begin position="166"/>
        <end position="177"/>
    </location>
</feature>
<gene>
    <name evidence="2" type="ORF">Tco_0652501</name>
</gene>